<evidence type="ECO:0000313" key="6">
    <source>
        <dbReference type="Proteomes" id="UP000501107"/>
    </source>
</evidence>
<dbReference type="EMBL" id="CP009334">
    <property type="protein sequence ID" value="AJG74078.1"/>
    <property type="molecule type" value="Genomic_DNA"/>
</dbReference>
<reference evidence="2 5" key="1">
    <citation type="journal article" date="2015" name="Genome Announc.">
        <title>Complete genome sequences for 35 biothreat assay-relevant bacillus species.</title>
        <authorList>
            <person name="Johnson S.L."/>
            <person name="Daligault H.E."/>
            <person name="Davenport K.W."/>
            <person name="Jaissle J."/>
            <person name="Frey K.G."/>
            <person name="Ladner J.T."/>
            <person name="Broomall S.M."/>
            <person name="Bishop-Lilly K.A."/>
            <person name="Bruce D.C."/>
            <person name="Gibbons H.S."/>
            <person name="Coyne S.R."/>
            <person name="Lo C.C."/>
            <person name="Meincke L."/>
            <person name="Munk A.C."/>
            <person name="Koroleva G.I."/>
            <person name="Rosenzweig C.N."/>
            <person name="Palacios G.F."/>
            <person name="Redden C.L."/>
            <person name="Minogue T.D."/>
            <person name="Chain P.S."/>
        </authorList>
    </citation>
    <scope>NUCLEOTIDE SEQUENCE [LARGE SCALE GENOMIC DNA]</scope>
    <source>
        <strain evidence="2 5">HD1011</strain>
        <plasmid evidence="2 5">2</plasmid>
    </source>
</reference>
<sequence>MERTEVYLNQLAKELCKENWGLDLTIPVKINGRLRKLFARFTGALIYENGKETRKPKSIDISSFANKHFKNEAIVDVLKHELCHYACFVKNKPFKDGDVYFEMELKRVGACSNATSKEEKINRGYVYRSMVA</sequence>
<accession>A0A0B5NPP0</accession>
<dbReference type="Proteomes" id="UP000031876">
    <property type="component" value="Plasmid 2"/>
</dbReference>
<dbReference type="InterPro" id="IPR006640">
    <property type="entry name" value="SprT-like_domain"/>
</dbReference>
<evidence type="ECO:0000313" key="5">
    <source>
        <dbReference type="Proteomes" id="UP000031876"/>
    </source>
</evidence>
<dbReference type="Pfam" id="PF10263">
    <property type="entry name" value="SprT-like"/>
    <property type="match status" value="1"/>
</dbReference>
<proteinExistence type="predicted"/>
<reference evidence="4 6" key="3">
    <citation type="submission" date="2020-05" db="EMBL/GenBank/DDBJ databases">
        <title>FDA dAtabase for Regulatory Grade micrObial Sequences (FDA-ARGOS): Supporting development and validation of Infectious Disease Dx tests.</title>
        <authorList>
            <person name="Nelson B."/>
            <person name="Plummer A."/>
            <person name="Tallon L."/>
            <person name="Sadzewicz L."/>
            <person name="Zhao X."/>
            <person name="Vavikolanu K."/>
            <person name="Mehta A."/>
            <person name="Aluvathingal J."/>
            <person name="Nadendla S."/>
            <person name="Myers T."/>
            <person name="Yan Y."/>
            <person name="Sichtig H."/>
        </authorList>
    </citation>
    <scope>NUCLEOTIDE SEQUENCE [LARGE SCALE GENOMIC DNA]</scope>
    <source>
        <strain evidence="4 6">FDAARGOS_795</strain>
        <plasmid evidence="4 6">unnamed3</plasmid>
    </source>
</reference>
<evidence type="ECO:0000313" key="4">
    <source>
        <dbReference type="EMBL" id="QKH22864.1"/>
    </source>
</evidence>
<organism evidence="4 6">
    <name type="scientific">Bacillus thuringiensis</name>
    <dbReference type="NCBI Taxonomy" id="1428"/>
    <lineage>
        <taxon>Bacteria</taxon>
        <taxon>Bacillati</taxon>
        <taxon>Bacillota</taxon>
        <taxon>Bacilli</taxon>
        <taxon>Bacillales</taxon>
        <taxon>Bacillaceae</taxon>
        <taxon>Bacillus</taxon>
        <taxon>Bacillus cereus group</taxon>
    </lineage>
</organism>
<dbReference type="KEGG" id="btw:BF38_5677"/>
<evidence type="ECO:0000313" key="2">
    <source>
        <dbReference type="EMBL" id="AJG74078.1"/>
    </source>
</evidence>
<protein>
    <submittedName>
        <fullName evidence="4">SprT-like domain-containing protein</fullName>
    </submittedName>
    <submittedName>
        <fullName evidence="2">SprT-like family protein</fullName>
    </submittedName>
</protein>
<dbReference type="EMBL" id="CP053979">
    <property type="protein sequence ID" value="QKH22864.1"/>
    <property type="molecule type" value="Genomic_DNA"/>
</dbReference>
<geneLocation type="plasmid" evidence="4 6">
    <name>unnamed3</name>
</geneLocation>
<name>A0A0B5NPP0_BACTU</name>
<dbReference type="AlphaFoldDB" id="A0A0B5NPP0"/>
<keyword evidence="4" id="KW-0614">Plasmid</keyword>
<evidence type="ECO:0000313" key="3">
    <source>
        <dbReference type="EMBL" id="MDR4174565.1"/>
    </source>
</evidence>
<feature type="domain" description="SprT-like" evidence="1">
    <location>
        <begin position="40"/>
        <end position="111"/>
    </location>
</feature>
<dbReference type="EMBL" id="VKQN01000001">
    <property type="protein sequence ID" value="MDR4174565.1"/>
    <property type="molecule type" value="Genomic_DNA"/>
</dbReference>
<dbReference type="RefSeq" id="WP_000442474.1">
    <property type="nucleotide sequence ID" value="NZ_CP009334.1"/>
</dbReference>
<dbReference type="Proteomes" id="UP000501107">
    <property type="component" value="Plasmid unnamed3"/>
</dbReference>
<evidence type="ECO:0000259" key="1">
    <source>
        <dbReference type="Pfam" id="PF10263"/>
    </source>
</evidence>
<dbReference type="GO" id="GO:0006950">
    <property type="term" value="P:response to stress"/>
    <property type="evidence" value="ECO:0007669"/>
    <property type="project" value="UniProtKB-ARBA"/>
</dbReference>
<reference evidence="3" key="2">
    <citation type="submission" date="2019-07" db="EMBL/GenBank/DDBJ databases">
        <title>Phylogenomic Reclassification of ATCC Bacillus Strains and Various Taxa within the Genus Bacillus.</title>
        <authorList>
            <person name="Riojas M.A."/>
            <person name="Frank A.M."/>
            <person name="Fenn S.L."/>
            <person name="King S.P."/>
            <person name="Brower S.M."/>
            <person name="Hazbon M.H."/>
        </authorList>
    </citation>
    <scope>NUCLEOTIDE SEQUENCE</scope>
    <source>
        <strain evidence="3">ATCC 35646</strain>
    </source>
</reference>
<dbReference type="Proteomes" id="UP001181533">
    <property type="component" value="Unassembled WGS sequence"/>
</dbReference>
<geneLocation type="plasmid" evidence="2 5">
    <name>2</name>
</geneLocation>
<gene>
    <name evidence="2" type="ORF">BF38_5677</name>
    <name evidence="3" type="ORF">FO599_00285</name>
    <name evidence="4" type="ORF">FOC89_02475</name>
</gene>